<evidence type="ECO:0000313" key="1">
    <source>
        <dbReference type="EMBL" id="ROL47954.1"/>
    </source>
</evidence>
<proteinExistence type="predicted"/>
<comment type="caution">
    <text evidence="1">The sequence shown here is derived from an EMBL/GenBank/DDBJ whole genome shotgun (WGS) entry which is preliminary data.</text>
</comment>
<dbReference type="EMBL" id="RJVU01034472">
    <property type="protein sequence ID" value="ROL47954.1"/>
    <property type="molecule type" value="Genomic_DNA"/>
</dbReference>
<gene>
    <name evidence="1" type="ORF">DPX16_0130</name>
</gene>
<protein>
    <submittedName>
        <fullName evidence="1">Uncharacterized protein</fullName>
    </submittedName>
</protein>
<name>A0A3N0YP55_ANAGA</name>
<accession>A0A3N0YP55</accession>
<dbReference type="Proteomes" id="UP000281406">
    <property type="component" value="Unassembled WGS sequence"/>
</dbReference>
<keyword evidence="2" id="KW-1185">Reference proteome</keyword>
<evidence type="ECO:0000313" key="2">
    <source>
        <dbReference type="Proteomes" id="UP000281406"/>
    </source>
</evidence>
<dbReference type="AlphaFoldDB" id="A0A3N0YP55"/>
<sequence>MYGTRDVTILTVCERKKIRDDELDANPDVLFKIYSPVYPAEKDKLCALVFRSTQDPIRWMTLLNDTYSNITTQWTPRKFKPLPRNVIKISRSGDEIQTICKEFPNHLATINHPGDVMEDLEARAQRLTIQPEQE</sequence>
<reference evidence="1 2" key="1">
    <citation type="submission" date="2018-10" db="EMBL/GenBank/DDBJ databases">
        <title>Genome assembly for a Yunnan-Guizhou Plateau 3E fish, Anabarilius grahami (Regan), and its evolutionary and genetic applications.</title>
        <authorList>
            <person name="Jiang W."/>
        </authorList>
    </citation>
    <scope>NUCLEOTIDE SEQUENCE [LARGE SCALE GENOMIC DNA]</scope>
    <source>
        <strain evidence="1">AG-KIZ</strain>
        <tissue evidence="1">Muscle</tissue>
    </source>
</reference>
<organism evidence="1 2">
    <name type="scientific">Anabarilius grahami</name>
    <name type="common">Kanglang fish</name>
    <name type="synonym">Barilius grahami</name>
    <dbReference type="NCBI Taxonomy" id="495550"/>
    <lineage>
        <taxon>Eukaryota</taxon>
        <taxon>Metazoa</taxon>
        <taxon>Chordata</taxon>
        <taxon>Craniata</taxon>
        <taxon>Vertebrata</taxon>
        <taxon>Euteleostomi</taxon>
        <taxon>Actinopterygii</taxon>
        <taxon>Neopterygii</taxon>
        <taxon>Teleostei</taxon>
        <taxon>Ostariophysi</taxon>
        <taxon>Cypriniformes</taxon>
        <taxon>Xenocyprididae</taxon>
        <taxon>Xenocypridinae</taxon>
        <taxon>Xenocypridinae incertae sedis</taxon>
        <taxon>Anabarilius</taxon>
    </lineage>
</organism>